<sequence>MKKDNVKNQYRVNGQIHAREVRVVSDNGAEVMPTRQALDLARQQGVDLVEISPNAQPPVCRIIDYSKFLYQQKKRQKEMKQKQVKVEVKEIRFGPQTDDHDYQFKLKHAKEFLDEGNKVRAYVFFRGRSILFKEQGEVLLLRFANDLEEYAKVEQLPKLEGKKMFLFLAPKKVGVTKQSQQKRDRLAAEAAAQEAAKAQKDEDAGKNGLLANAKGGDVLKKLVGETAD</sequence>
<dbReference type="HAMAP" id="MF_00080">
    <property type="entry name" value="IF_3"/>
    <property type="match status" value="1"/>
</dbReference>
<dbReference type="RefSeq" id="WP_027951869.1">
    <property type="nucleotide sequence ID" value="NZ_JADU01000008.1"/>
</dbReference>
<dbReference type="Pfam" id="PF05198">
    <property type="entry name" value="IF3_N"/>
    <property type="match status" value="1"/>
</dbReference>
<feature type="domain" description="Translation initiation factor 3 N-terminal" evidence="9">
    <location>
        <begin position="12"/>
        <end position="79"/>
    </location>
</feature>
<keyword evidence="11" id="KW-1185">Reference proteome</keyword>
<dbReference type="GO" id="GO:0003743">
    <property type="term" value="F:translation initiation factor activity"/>
    <property type="evidence" value="ECO:0007669"/>
    <property type="project" value="UniProtKB-KW"/>
</dbReference>
<dbReference type="InterPro" id="IPR036788">
    <property type="entry name" value="T_IF-3_C_sf"/>
</dbReference>
<organism evidence="10 11">
    <name type="scientific">Hallella seregens ATCC 51272</name>
    <dbReference type="NCBI Taxonomy" id="1336250"/>
    <lineage>
        <taxon>Bacteria</taxon>
        <taxon>Pseudomonadati</taxon>
        <taxon>Bacteroidota</taxon>
        <taxon>Bacteroidia</taxon>
        <taxon>Bacteroidales</taxon>
        <taxon>Prevotellaceae</taxon>
        <taxon>Hallella</taxon>
    </lineage>
</organism>
<comment type="similarity">
    <text evidence="1 4 6">Belongs to the IF-3 family.</text>
</comment>
<keyword evidence="3 4" id="KW-0648">Protein biosynthesis</keyword>
<dbReference type="InterPro" id="IPR019815">
    <property type="entry name" value="Translation_initiation_fac_3_C"/>
</dbReference>
<protein>
    <recommendedName>
        <fullName evidence="4 5">Translation initiation factor IF-3</fullName>
    </recommendedName>
</protein>
<comment type="caution">
    <text evidence="10">The sequence shown here is derived from an EMBL/GenBank/DDBJ whole genome shotgun (WGS) entry which is preliminary data.</text>
</comment>
<dbReference type="PANTHER" id="PTHR10938">
    <property type="entry name" value="TRANSLATION INITIATION FACTOR IF-3"/>
    <property type="match status" value="1"/>
</dbReference>
<evidence type="ECO:0000256" key="2">
    <source>
        <dbReference type="ARBA" id="ARBA00022540"/>
    </source>
</evidence>
<dbReference type="InterPro" id="IPR001288">
    <property type="entry name" value="Translation_initiation_fac_3"/>
</dbReference>
<comment type="subunit">
    <text evidence="4 6">Monomer.</text>
</comment>
<dbReference type="InterPro" id="IPR036787">
    <property type="entry name" value="T_IF-3_N_sf"/>
</dbReference>
<evidence type="ECO:0000313" key="11">
    <source>
        <dbReference type="Proteomes" id="UP001589688"/>
    </source>
</evidence>
<feature type="region of interest" description="Disordered" evidence="7">
    <location>
        <begin position="178"/>
        <end position="211"/>
    </location>
</feature>
<evidence type="ECO:0000259" key="8">
    <source>
        <dbReference type="Pfam" id="PF00707"/>
    </source>
</evidence>
<dbReference type="NCBIfam" id="TIGR00168">
    <property type="entry name" value="infC"/>
    <property type="match status" value="1"/>
</dbReference>
<dbReference type="PROSITE" id="PS00938">
    <property type="entry name" value="IF3"/>
    <property type="match status" value="1"/>
</dbReference>
<name>A0ABV5ZL95_9BACT</name>
<evidence type="ECO:0000259" key="9">
    <source>
        <dbReference type="Pfam" id="PF05198"/>
    </source>
</evidence>
<dbReference type="Gene3D" id="3.10.20.80">
    <property type="entry name" value="Translation initiation factor 3 (IF-3), N-terminal domain"/>
    <property type="match status" value="1"/>
</dbReference>
<evidence type="ECO:0000256" key="3">
    <source>
        <dbReference type="ARBA" id="ARBA00022917"/>
    </source>
</evidence>
<dbReference type="InterPro" id="IPR019814">
    <property type="entry name" value="Translation_initiation_fac_3_N"/>
</dbReference>
<reference evidence="10 11" key="1">
    <citation type="submission" date="2024-09" db="EMBL/GenBank/DDBJ databases">
        <authorList>
            <person name="Sun Q."/>
            <person name="Mori K."/>
        </authorList>
    </citation>
    <scope>NUCLEOTIDE SEQUENCE [LARGE SCALE GENOMIC DNA]</scope>
    <source>
        <strain evidence="10 11">ATCC 51272</strain>
    </source>
</reference>
<dbReference type="InterPro" id="IPR019813">
    <property type="entry name" value="Translation_initiation_fac3_CS"/>
</dbReference>
<gene>
    <name evidence="4 10" type="primary">infC</name>
    <name evidence="10" type="ORF">ACFFK8_03635</name>
</gene>
<evidence type="ECO:0000256" key="5">
    <source>
        <dbReference type="NCBIfam" id="TIGR00168"/>
    </source>
</evidence>
<keyword evidence="2 4" id="KW-0396">Initiation factor</keyword>
<dbReference type="PANTHER" id="PTHR10938:SF0">
    <property type="entry name" value="TRANSLATION INITIATION FACTOR IF-3, MITOCHONDRIAL"/>
    <property type="match status" value="1"/>
</dbReference>
<dbReference type="SUPFAM" id="SSF54364">
    <property type="entry name" value="Translation initiation factor IF3, N-terminal domain"/>
    <property type="match status" value="1"/>
</dbReference>
<dbReference type="Pfam" id="PF00707">
    <property type="entry name" value="IF3_C"/>
    <property type="match status" value="1"/>
</dbReference>
<evidence type="ECO:0000256" key="4">
    <source>
        <dbReference type="HAMAP-Rule" id="MF_00080"/>
    </source>
</evidence>
<evidence type="ECO:0000256" key="1">
    <source>
        <dbReference type="ARBA" id="ARBA00005439"/>
    </source>
</evidence>
<dbReference type="EMBL" id="JBHLZF010000001">
    <property type="protein sequence ID" value="MFB9896929.1"/>
    <property type="molecule type" value="Genomic_DNA"/>
</dbReference>
<dbReference type="Proteomes" id="UP001589688">
    <property type="component" value="Unassembled WGS sequence"/>
</dbReference>
<accession>A0ABV5ZL95</accession>
<evidence type="ECO:0000256" key="7">
    <source>
        <dbReference type="SAM" id="MobiDB-lite"/>
    </source>
</evidence>
<comment type="subcellular location">
    <subcellularLocation>
        <location evidence="4 6">Cytoplasm</location>
    </subcellularLocation>
</comment>
<evidence type="ECO:0000313" key="10">
    <source>
        <dbReference type="EMBL" id="MFB9896929.1"/>
    </source>
</evidence>
<dbReference type="Gene3D" id="3.30.110.10">
    <property type="entry name" value="Translation initiation factor 3 (IF-3), C-terminal domain"/>
    <property type="match status" value="1"/>
</dbReference>
<dbReference type="SUPFAM" id="SSF55200">
    <property type="entry name" value="Translation initiation factor IF3, C-terminal domain"/>
    <property type="match status" value="1"/>
</dbReference>
<proteinExistence type="inferred from homology"/>
<feature type="domain" description="Translation initiation factor 3 C-terminal" evidence="8">
    <location>
        <begin position="86"/>
        <end position="171"/>
    </location>
</feature>
<evidence type="ECO:0000256" key="6">
    <source>
        <dbReference type="RuleBase" id="RU000646"/>
    </source>
</evidence>
<keyword evidence="4" id="KW-0963">Cytoplasm</keyword>
<comment type="function">
    <text evidence="4 6">IF-3 binds to the 30S ribosomal subunit and shifts the equilibrium between 70S ribosomes and their 50S and 30S subunits in favor of the free subunits, thus enhancing the availability of 30S subunits on which protein synthesis initiation begins.</text>
</comment>